<gene>
    <name evidence="2" type="ORF">FOZ62_023738</name>
    <name evidence="3" type="ORF">FOZ63_023677</name>
</gene>
<feature type="chain" id="PRO_5033594569" evidence="1">
    <location>
        <begin position="20"/>
        <end position="229"/>
    </location>
</feature>
<evidence type="ECO:0000313" key="2">
    <source>
        <dbReference type="EMBL" id="KAF4730209.1"/>
    </source>
</evidence>
<feature type="signal peptide" evidence="1">
    <location>
        <begin position="1"/>
        <end position="19"/>
    </location>
</feature>
<dbReference type="EMBL" id="JABANM010015962">
    <property type="protein sequence ID" value="KAF4730209.1"/>
    <property type="molecule type" value="Genomic_DNA"/>
</dbReference>
<proteinExistence type="predicted"/>
<dbReference type="AlphaFoldDB" id="A0A7J6SB83"/>
<keyword evidence="1" id="KW-0732">Signal</keyword>
<organism evidence="2 5">
    <name type="scientific">Perkinsus olseni</name>
    <name type="common">Perkinsus atlanticus</name>
    <dbReference type="NCBI Taxonomy" id="32597"/>
    <lineage>
        <taxon>Eukaryota</taxon>
        <taxon>Sar</taxon>
        <taxon>Alveolata</taxon>
        <taxon>Perkinsozoa</taxon>
        <taxon>Perkinsea</taxon>
        <taxon>Perkinsida</taxon>
        <taxon>Perkinsidae</taxon>
        <taxon>Perkinsus</taxon>
    </lineage>
</organism>
<protein>
    <submittedName>
        <fullName evidence="2">Uncharacterized protein</fullName>
    </submittedName>
</protein>
<name>A0A7J6SB83_PEROL</name>
<evidence type="ECO:0000256" key="1">
    <source>
        <dbReference type="SAM" id="SignalP"/>
    </source>
</evidence>
<evidence type="ECO:0000313" key="3">
    <source>
        <dbReference type="EMBL" id="KAF4740970.1"/>
    </source>
</evidence>
<evidence type="ECO:0000313" key="4">
    <source>
        <dbReference type="Proteomes" id="UP000553632"/>
    </source>
</evidence>
<dbReference type="Proteomes" id="UP000553632">
    <property type="component" value="Unassembled WGS sequence"/>
</dbReference>
<dbReference type="Proteomes" id="UP000574390">
    <property type="component" value="Unassembled WGS sequence"/>
</dbReference>
<accession>A0A7J6SB83</accession>
<comment type="caution">
    <text evidence="2">The sequence shown here is derived from an EMBL/GenBank/DDBJ whole genome shotgun (WGS) entry which is preliminary data.</text>
</comment>
<evidence type="ECO:0000313" key="5">
    <source>
        <dbReference type="Proteomes" id="UP000574390"/>
    </source>
</evidence>
<reference evidence="4 5" key="1">
    <citation type="submission" date="2020-04" db="EMBL/GenBank/DDBJ databases">
        <title>Perkinsus olseni comparative genomics.</title>
        <authorList>
            <person name="Bogema D.R."/>
        </authorList>
    </citation>
    <scope>NUCLEOTIDE SEQUENCE [LARGE SCALE GENOMIC DNA]</scope>
    <source>
        <strain evidence="2">ATCC PRA-205</strain>
        <strain evidence="3 4">ATCC PRA-207</strain>
    </source>
</reference>
<dbReference type="EMBL" id="JABANO010012942">
    <property type="protein sequence ID" value="KAF4740970.1"/>
    <property type="molecule type" value="Genomic_DNA"/>
</dbReference>
<keyword evidence="4" id="KW-1185">Reference proteome</keyword>
<sequence>MLAPIGILLPLLLLSVAESLDVGTYCAVKPIFGVPPLQVSACIVFEYKGPHCARLQYNAGSLNIDMHFDGVTVDNGQIILQSHDHHYSFPRVALKFDLRVGIDNPDAIFLIPFGQDGFYTLTKDGCLPLKGAKADCSVHHKPRALAERPPLGLYAGQSGVGGAEVFVDFKYPLLGGIYSLNDEKHSIYYYSGIAYPKLGKYYFGGVRELTFEITGGHLLRCIDTLLGHF</sequence>